<protein>
    <submittedName>
        <fullName evidence="5">ABC transporter ATP-binding protein</fullName>
    </submittedName>
</protein>
<evidence type="ECO:0000313" key="5">
    <source>
        <dbReference type="EMBL" id="TRO81837.1"/>
    </source>
</evidence>
<evidence type="ECO:0000259" key="4">
    <source>
        <dbReference type="PROSITE" id="PS50893"/>
    </source>
</evidence>
<dbReference type="Pfam" id="PF00005">
    <property type="entry name" value="ABC_tran"/>
    <property type="match status" value="1"/>
</dbReference>
<dbReference type="PANTHER" id="PTHR43582:SF2">
    <property type="entry name" value="LINEARMYCIN RESISTANCE ATP-BINDING PROTEIN LNRL"/>
    <property type="match status" value="1"/>
</dbReference>
<comment type="caution">
    <text evidence="5">The sequence shown here is derived from an EMBL/GenBank/DDBJ whole genome shotgun (WGS) entry which is preliminary data.</text>
</comment>
<dbReference type="PROSITE" id="PS50893">
    <property type="entry name" value="ABC_TRANSPORTER_2"/>
    <property type="match status" value="1"/>
</dbReference>
<dbReference type="InterPro" id="IPR003593">
    <property type="entry name" value="AAA+_ATPase"/>
</dbReference>
<proteinExistence type="predicted"/>
<feature type="domain" description="ABC transporter" evidence="4">
    <location>
        <begin position="33"/>
        <end position="265"/>
    </location>
</feature>
<dbReference type="OrthoDB" id="9805130at2"/>
<dbReference type="PROSITE" id="PS00211">
    <property type="entry name" value="ABC_TRANSPORTER_1"/>
    <property type="match status" value="1"/>
</dbReference>
<accession>A0A550JF38</accession>
<keyword evidence="1" id="KW-0547">Nucleotide-binding</keyword>
<evidence type="ECO:0000313" key="6">
    <source>
        <dbReference type="Proteomes" id="UP000317155"/>
    </source>
</evidence>
<dbReference type="EMBL" id="VJVV01000005">
    <property type="protein sequence ID" value="TRO81837.1"/>
    <property type="molecule type" value="Genomic_DNA"/>
</dbReference>
<dbReference type="InterPro" id="IPR017871">
    <property type="entry name" value="ABC_transporter-like_CS"/>
</dbReference>
<sequence length="276" mass="29743">MAAPLRRWRGGPLSRPRRGDPVTTAGAPAELAVAARELVKRYPGAEQPALDGLELEIFAGETFGLLGPNGAGKTTAISILATLLRPTTGSVRLFGLDPGRRCQEVRRLIGLVPQEIALYPRLTLAENLAYFGRLHGLAGAGLKTQVGDCLAMVGLEAQGGRLVEACSGGMKRRANLAAGLLHRPRLLFLDEPTVGIDAQSRNVIFENLARLKAEGMTLLYTTHYMEEARQLCDRIAIVDAGRVVALGAPAELLAAQPDCRDLEQLFLRLTGRHLRD</sequence>
<evidence type="ECO:0000256" key="2">
    <source>
        <dbReference type="ARBA" id="ARBA00022840"/>
    </source>
</evidence>
<evidence type="ECO:0000256" key="3">
    <source>
        <dbReference type="SAM" id="MobiDB-lite"/>
    </source>
</evidence>
<organism evidence="5 6">
    <name type="scientific">Trichloromonas acetexigens</name>
    <dbReference type="NCBI Taxonomy" id="38815"/>
    <lineage>
        <taxon>Bacteria</taxon>
        <taxon>Pseudomonadati</taxon>
        <taxon>Thermodesulfobacteriota</taxon>
        <taxon>Desulfuromonadia</taxon>
        <taxon>Desulfuromonadales</taxon>
        <taxon>Trichloromonadaceae</taxon>
        <taxon>Trichloromonas</taxon>
    </lineage>
</organism>
<dbReference type="Proteomes" id="UP000317155">
    <property type="component" value="Unassembled WGS sequence"/>
</dbReference>
<reference evidence="5 6" key="1">
    <citation type="submission" date="2019-07" db="EMBL/GenBank/DDBJ databases">
        <title>Insights of Desulfuromonas acetexigens electromicrobiology.</title>
        <authorList>
            <person name="Katuri K."/>
            <person name="Sapireddy V."/>
            <person name="Shaw D.R."/>
            <person name="Saikaly P."/>
        </authorList>
    </citation>
    <scope>NUCLEOTIDE SEQUENCE [LARGE SCALE GENOMIC DNA]</scope>
    <source>
        <strain evidence="5 6">2873</strain>
    </source>
</reference>
<gene>
    <name evidence="5" type="ORF">FL622_08530</name>
</gene>
<evidence type="ECO:0000256" key="1">
    <source>
        <dbReference type="ARBA" id="ARBA00022741"/>
    </source>
</evidence>
<dbReference type="GO" id="GO:0016887">
    <property type="term" value="F:ATP hydrolysis activity"/>
    <property type="evidence" value="ECO:0007669"/>
    <property type="project" value="InterPro"/>
</dbReference>
<dbReference type="SUPFAM" id="SSF52540">
    <property type="entry name" value="P-loop containing nucleoside triphosphate hydrolases"/>
    <property type="match status" value="1"/>
</dbReference>
<feature type="region of interest" description="Disordered" evidence="3">
    <location>
        <begin position="1"/>
        <end position="25"/>
    </location>
</feature>
<dbReference type="SMART" id="SM00382">
    <property type="entry name" value="AAA"/>
    <property type="match status" value="1"/>
</dbReference>
<dbReference type="GO" id="GO:0005524">
    <property type="term" value="F:ATP binding"/>
    <property type="evidence" value="ECO:0007669"/>
    <property type="project" value="UniProtKB-KW"/>
</dbReference>
<keyword evidence="2 5" id="KW-0067">ATP-binding</keyword>
<dbReference type="InterPro" id="IPR027417">
    <property type="entry name" value="P-loop_NTPase"/>
</dbReference>
<dbReference type="PANTHER" id="PTHR43582">
    <property type="entry name" value="LINEARMYCIN RESISTANCE ATP-BINDING PROTEIN LNRL"/>
    <property type="match status" value="1"/>
</dbReference>
<keyword evidence="6" id="KW-1185">Reference proteome</keyword>
<dbReference type="AlphaFoldDB" id="A0A550JF38"/>
<dbReference type="InterPro" id="IPR003439">
    <property type="entry name" value="ABC_transporter-like_ATP-bd"/>
</dbReference>
<dbReference type="Gene3D" id="3.40.50.300">
    <property type="entry name" value="P-loop containing nucleotide triphosphate hydrolases"/>
    <property type="match status" value="1"/>
</dbReference>
<name>A0A550JF38_9BACT</name>